<dbReference type="EMBL" id="LOHZ01000035">
    <property type="protein sequence ID" value="KYO65373.1"/>
    <property type="molecule type" value="Genomic_DNA"/>
</dbReference>
<evidence type="ECO:0000256" key="1">
    <source>
        <dbReference type="ARBA" id="ARBA00009677"/>
    </source>
</evidence>
<dbReference type="PROSITE" id="PS00588">
    <property type="entry name" value="FLAGELLA_BB_ROD"/>
    <property type="match status" value="1"/>
</dbReference>
<evidence type="ECO:0000313" key="6">
    <source>
        <dbReference type="EMBL" id="KYO65373.1"/>
    </source>
</evidence>
<dbReference type="InterPro" id="IPR053967">
    <property type="entry name" value="LlgE_F_G-like_D1"/>
</dbReference>
<gene>
    <name evidence="6" type="primary">flgG_2</name>
    <name evidence="6" type="ORF">ATZ99_16070</name>
</gene>
<dbReference type="InterPro" id="IPR037925">
    <property type="entry name" value="FlgE/F/G-like"/>
</dbReference>
<evidence type="ECO:0000313" key="7">
    <source>
        <dbReference type="Proteomes" id="UP000075737"/>
    </source>
</evidence>
<dbReference type="InterPro" id="IPR001444">
    <property type="entry name" value="Flag_bb_rod_N"/>
</dbReference>
<evidence type="ECO:0000259" key="5">
    <source>
        <dbReference type="Pfam" id="PF22692"/>
    </source>
</evidence>
<feature type="domain" description="Flagellar basal-body/hook protein C-terminal" evidence="4">
    <location>
        <begin position="206"/>
        <end position="247"/>
    </location>
</feature>
<dbReference type="Proteomes" id="UP000075737">
    <property type="component" value="Unassembled WGS sequence"/>
</dbReference>
<dbReference type="GO" id="GO:0009425">
    <property type="term" value="C:bacterial-type flagellum basal body"/>
    <property type="evidence" value="ECO:0007669"/>
    <property type="project" value="UniProtKB-SubCell"/>
</dbReference>
<dbReference type="Pfam" id="PF06429">
    <property type="entry name" value="Flg_bbr_C"/>
    <property type="match status" value="1"/>
</dbReference>
<feature type="domain" description="Flagellar basal body rod protein N-terminal" evidence="3">
    <location>
        <begin position="6"/>
        <end position="35"/>
    </location>
</feature>
<proteinExistence type="inferred from homology"/>
<feature type="domain" description="Flagellar hook protein FlgE/F/G-like D1" evidence="5">
    <location>
        <begin position="108"/>
        <end position="161"/>
    </location>
</feature>
<comment type="subcellular location">
    <subcellularLocation>
        <location evidence="2">Bacterial flagellum basal body</location>
    </subcellularLocation>
</comment>
<accession>A0A162MDG0</accession>
<evidence type="ECO:0000256" key="2">
    <source>
        <dbReference type="RuleBase" id="RU362116"/>
    </source>
</evidence>
<dbReference type="OrthoDB" id="9804559at2"/>
<comment type="caution">
    <text evidence="6">The sequence shown here is derived from an EMBL/GenBank/DDBJ whole genome shotgun (WGS) entry which is preliminary data.</text>
</comment>
<dbReference type="PANTHER" id="PTHR30435">
    <property type="entry name" value="FLAGELLAR PROTEIN"/>
    <property type="match status" value="1"/>
</dbReference>
<keyword evidence="2" id="KW-0975">Bacterial flagellum</keyword>
<dbReference type="Pfam" id="PF00460">
    <property type="entry name" value="Flg_bb_rod"/>
    <property type="match status" value="1"/>
</dbReference>
<organism evidence="6 7">
    <name type="scientific">Thermovenabulum gondwanense</name>
    <dbReference type="NCBI Taxonomy" id="520767"/>
    <lineage>
        <taxon>Bacteria</taxon>
        <taxon>Bacillati</taxon>
        <taxon>Bacillota</taxon>
        <taxon>Clostridia</taxon>
        <taxon>Thermosediminibacterales</taxon>
        <taxon>Thermosediminibacteraceae</taxon>
        <taxon>Thermovenabulum</taxon>
    </lineage>
</organism>
<protein>
    <submittedName>
        <fullName evidence="6">Flagellar basal-body rod protein FlgG</fullName>
    </submittedName>
</protein>
<evidence type="ECO:0000259" key="3">
    <source>
        <dbReference type="Pfam" id="PF00460"/>
    </source>
</evidence>
<dbReference type="InterPro" id="IPR020013">
    <property type="entry name" value="Flagellar_FlgE/F/G"/>
</dbReference>
<sequence>MIRGLYISSFGMKKGMQKVDVISNNIANIDTRGFKKDKPVFSSFPEMELYRFESSKKDYTMPPSYIGTLPLGVSLIDIYLDPSRGMLEEKKDPFNLSLVDEEQGFINFFTVNTPEGLRYTRNGTFTLNSEGYLVTTEGYNVIGENGPVRLDKGDFIVTEEGEIFQGGERKDVLRVVSFRPEEVEKAGEGLYTSTSQSRPGNAKVLQGFIEKSNVNPVYEMVELISAFRAYEASQRAVKAMDDTLGLAVNEIAKV</sequence>
<dbReference type="RefSeq" id="WP_068748730.1">
    <property type="nucleotide sequence ID" value="NZ_LOHZ01000035.1"/>
</dbReference>
<dbReference type="AlphaFoldDB" id="A0A162MDG0"/>
<name>A0A162MDG0_9FIRM</name>
<comment type="similarity">
    <text evidence="1 2">Belongs to the flagella basal body rod proteins family.</text>
</comment>
<evidence type="ECO:0000259" key="4">
    <source>
        <dbReference type="Pfam" id="PF06429"/>
    </source>
</evidence>
<dbReference type="STRING" id="520767.ATZ99_16070"/>
<keyword evidence="6" id="KW-0282">Flagellum</keyword>
<reference evidence="6 7" key="1">
    <citation type="submission" date="2015-12" db="EMBL/GenBank/DDBJ databases">
        <title>Draft genome of Thermovenabulum gondwanense isolated from a red thermophilic microbial mat colonisisng an outflow channel of a bore well.</title>
        <authorList>
            <person name="Patel B.K."/>
        </authorList>
    </citation>
    <scope>NUCLEOTIDE SEQUENCE [LARGE SCALE GENOMIC DNA]</scope>
    <source>
        <strain evidence="6 7">R270</strain>
    </source>
</reference>
<dbReference type="SUPFAM" id="SSF117143">
    <property type="entry name" value="Flagellar hook protein flgE"/>
    <property type="match status" value="1"/>
</dbReference>
<dbReference type="InterPro" id="IPR010930">
    <property type="entry name" value="Flg_bb/hook_C_dom"/>
</dbReference>
<keyword evidence="7" id="KW-1185">Reference proteome</keyword>
<keyword evidence="6" id="KW-0969">Cilium</keyword>
<dbReference type="NCBIfam" id="TIGR03506">
    <property type="entry name" value="FlgEFG_subfam"/>
    <property type="match status" value="1"/>
</dbReference>
<dbReference type="InterPro" id="IPR019776">
    <property type="entry name" value="Flagellar_basal_body_rod_CS"/>
</dbReference>
<dbReference type="PANTHER" id="PTHR30435:SF19">
    <property type="entry name" value="FLAGELLAR BASAL-BODY ROD PROTEIN FLGG"/>
    <property type="match status" value="1"/>
</dbReference>
<dbReference type="Pfam" id="PF22692">
    <property type="entry name" value="LlgE_F_G_D1"/>
    <property type="match status" value="1"/>
</dbReference>
<keyword evidence="6" id="KW-0966">Cell projection</keyword>
<dbReference type="GO" id="GO:0071978">
    <property type="term" value="P:bacterial-type flagellum-dependent swarming motility"/>
    <property type="evidence" value="ECO:0007669"/>
    <property type="project" value="TreeGrafter"/>
</dbReference>